<feature type="compositionally biased region" description="Low complexity" evidence="9">
    <location>
        <begin position="8"/>
        <end position="23"/>
    </location>
</feature>
<evidence type="ECO:0000256" key="8">
    <source>
        <dbReference type="ARBA" id="ARBA00023170"/>
    </source>
</evidence>
<keyword evidence="6" id="KW-0238">DNA-binding</keyword>
<evidence type="ECO:0000256" key="1">
    <source>
        <dbReference type="ARBA" id="ARBA00005993"/>
    </source>
</evidence>
<sequence length="335" mass="38451">MSLDEQEYNSLESSESSPKNSNEIGDYINLERKDKAVCTVCGDIATGLHYGIEREDRCACRACRFRICVEAGMDEKAIQRIPSSNLSFSIARRRIQKNKNENTQEEEVNSKTLNIANTLITNPESEVLSLIRETLCLEEKLEKLRFSYFNPKDKNLKIIEAVEEPTIFSNISKYPKWPPTSLPCSERRKFGEAKFWVYMDLYLGMSYVKTLPIFKSLSLEEKISLIKSIVIPNQLLTTASFSSQINSNFVQYPDGSSPFKNKANIIPLERELAKVKCNCEGLSPHSRQLISELRSKFCHALLIYLQNRHGQTKSVKYFADSLLFITTLFKRQQVR</sequence>
<dbReference type="SMART" id="SM00430">
    <property type="entry name" value="HOLI"/>
    <property type="match status" value="1"/>
</dbReference>
<evidence type="ECO:0000256" key="7">
    <source>
        <dbReference type="ARBA" id="ARBA00023163"/>
    </source>
</evidence>
<dbReference type="SUPFAM" id="SSF57716">
    <property type="entry name" value="Glucocorticoid receptor-like (DNA-binding domain)"/>
    <property type="match status" value="1"/>
</dbReference>
<dbReference type="WBParaSite" id="scaffold7458_cov227.g12059">
    <property type="protein sequence ID" value="scaffold7458_cov227.g12059"/>
    <property type="gene ID" value="scaffold7458_cov227.g12059"/>
</dbReference>
<comment type="similarity">
    <text evidence="1">Belongs to the nuclear hormone receptor family.</text>
</comment>
<dbReference type="GO" id="GO:0003700">
    <property type="term" value="F:DNA-binding transcription factor activity"/>
    <property type="evidence" value="ECO:0007669"/>
    <property type="project" value="InterPro"/>
</dbReference>
<keyword evidence="5" id="KW-0805">Transcription regulation</keyword>
<dbReference type="SUPFAM" id="SSF48508">
    <property type="entry name" value="Nuclear receptor ligand-binding domain"/>
    <property type="match status" value="1"/>
</dbReference>
<reference evidence="13" key="1">
    <citation type="submission" date="2022-11" db="UniProtKB">
        <authorList>
            <consortium name="WormBaseParasite"/>
        </authorList>
    </citation>
    <scope>IDENTIFICATION</scope>
</reference>
<evidence type="ECO:0000256" key="4">
    <source>
        <dbReference type="ARBA" id="ARBA00022833"/>
    </source>
</evidence>
<keyword evidence="7" id="KW-0804">Transcription</keyword>
<protein>
    <submittedName>
        <fullName evidence="13">Nuclear receptor domain-containing protein</fullName>
    </submittedName>
</protein>
<evidence type="ECO:0000313" key="12">
    <source>
        <dbReference type="Proteomes" id="UP000887561"/>
    </source>
</evidence>
<dbReference type="InterPro" id="IPR050274">
    <property type="entry name" value="Nuclear_hormone_rcpt_NR2"/>
</dbReference>
<organism evidence="12 13">
    <name type="scientific">Meloidogyne javanica</name>
    <name type="common">Root-knot nematode worm</name>
    <dbReference type="NCBI Taxonomy" id="6303"/>
    <lineage>
        <taxon>Eukaryota</taxon>
        <taxon>Metazoa</taxon>
        <taxon>Ecdysozoa</taxon>
        <taxon>Nematoda</taxon>
        <taxon>Chromadorea</taxon>
        <taxon>Rhabditida</taxon>
        <taxon>Tylenchina</taxon>
        <taxon>Tylenchomorpha</taxon>
        <taxon>Tylenchoidea</taxon>
        <taxon>Meloidogynidae</taxon>
        <taxon>Meloidogyninae</taxon>
        <taxon>Meloidogyne</taxon>
        <taxon>Meloidogyne incognita group</taxon>
    </lineage>
</organism>
<feature type="region of interest" description="Disordered" evidence="9">
    <location>
        <begin position="1"/>
        <end position="23"/>
    </location>
</feature>
<dbReference type="GO" id="GO:0043565">
    <property type="term" value="F:sequence-specific DNA binding"/>
    <property type="evidence" value="ECO:0007669"/>
    <property type="project" value="InterPro"/>
</dbReference>
<keyword evidence="8" id="KW-0675">Receptor</keyword>
<proteinExistence type="inferred from homology"/>
<dbReference type="PRINTS" id="PR00047">
    <property type="entry name" value="STROIDFINGER"/>
</dbReference>
<dbReference type="InterPro" id="IPR035500">
    <property type="entry name" value="NHR-like_dom_sf"/>
</dbReference>
<dbReference type="SMART" id="SM00399">
    <property type="entry name" value="ZnF_C4"/>
    <property type="match status" value="1"/>
</dbReference>
<accession>A0A915N732</accession>
<evidence type="ECO:0000256" key="6">
    <source>
        <dbReference type="ARBA" id="ARBA00023125"/>
    </source>
</evidence>
<evidence type="ECO:0000313" key="13">
    <source>
        <dbReference type="WBParaSite" id="scaffold7458_cov227.g12059"/>
    </source>
</evidence>
<dbReference type="InterPro" id="IPR000536">
    <property type="entry name" value="Nucl_hrmn_rcpt_lig-bd"/>
</dbReference>
<keyword evidence="3" id="KW-0863">Zinc-finger</keyword>
<dbReference type="AlphaFoldDB" id="A0A915N732"/>
<evidence type="ECO:0000256" key="3">
    <source>
        <dbReference type="ARBA" id="ARBA00022771"/>
    </source>
</evidence>
<evidence type="ECO:0000256" key="5">
    <source>
        <dbReference type="ARBA" id="ARBA00023015"/>
    </source>
</evidence>
<dbReference type="PANTHER" id="PTHR24083">
    <property type="entry name" value="NUCLEAR HORMONE RECEPTOR"/>
    <property type="match status" value="1"/>
</dbReference>
<dbReference type="InterPro" id="IPR001628">
    <property type="entry name" value="Znf_hrmn_rcpt"/>
</dbReference>
<evidence type="ECO:0000259" key="10">
    <source>
        <dbReference type="SMART" id="SM00399"/>
    </source>
</evidence>
<evidence type="ECO:0000256" key="2">
    <source>
        <dbReference type="ARBA" id="ARBA00022723"/>
    </source>
</evidence>
<evidence type="ECO:0000259" key="11">
    <source>
        <dbReference type="SMART" id="SM00430"/>
    </source>
</evidence>
<dbReference type="Proteomes" id="UP000887561">
    <property type="component" value="Unplaced"/>
</dbReference>
<feature type="domain" description="Nuclear receptor" evidence="10">
    <location>
        <begin position="35"/>
        <end position="76"/>
    </location>
</feature>
<keyword evidence="12" id="KW-1185">Reference proteome</keyword>
<dbReference type="GO" id="GO:0008270">
    <property type="term" value="F:zinc ion binding"/>
    <property type="evidence" value="ECO:0007669"/>
    <property type="project" value="UniProtKB-KW"/>
</dbReference>
<evidence type="ECO:0000256" key="9">
    <source>
        <dbReference type="SAM" id="MobiDB-lite"/>
    </source>
</evidence>
<feature type="domain" description="NR LBD" evidence="11">
    <location>
        <begin position="195"/>
        <end position="332"/>
    </location>
</feature>
<keyword evidence="2" id="KW-0479">Metal-binding</keyword>
<keyword evidence="4" id="KW-0862">Zinc</keyword>
<name>A0A915N732_MELJA</name>